<proteinExistence type="predicted"/>
<dbReference type="Pfam" id="PF01844">
    <property type="entry name" value="HNH"/>
    <property type="match status" value="1"/>
</dbReference>
<evidence type="ECO:0000313" key="2">
    <source>
        <dbReference type="EMBL" id="AWI68900.1"/>
    </source>
</evidence>
<dbReference type="InterPro" id="IPR003615">
    <property type="entry name" value="HNH_nuc"/>
</dbReference>
<name>A0A2U8GLA7_9CHLO</name>
<dbReference type="EMBL" id="MF276985">
    <property type="protein sequence ID" value="AWI68900.1"/>
    <property type="molecule type" value="Genomic_DNA"/>
</dbReference>
<dbReference type="GO" id="GO:0008270">
    <property type="term" value="F:zinc ion binding"/>
    <property type="evidence" value="ECO:0007669"/>
    <property type="project" value="InterPro"/>
</dbReference>
<sequence>MKGVYKRIPLFNCSHVEIGGGSFVSGKSAYHPDDIPLIQRSANIYLRGIREVALKKTGGKCGLCGCILLSGEIPWEVHHVAPKFLKGTLSKKNVLPLCKECHLEVTNAVKARDIDAIKEYVDQNILWSEVITWASKSIQNNSGDNSTPN</sequence>
<organism evidence="2">
    <name type="scientific">Pseudopediastrum sp. CL0201VA</name>
    <dbReference type="NCBI Taxonomy" id="2184484"/>
    <lineage>
        <taxon>Eukaryota</taxon>
        <taxon>Viridiplantae</taxon>
        <taxon>Chlorophyta</taxon>
        <taxon>core chlorophytes</taxon>
        <taxon>Chlorophyceae</taxon>
        <taxon>CS clade</taxon>
        <taxon>Sphaeropleales</taxon>
        <taxon>Hydrodictyaceae</taxon>
        <taxon>Pseudopediastrum</taxon>
    </lineage>
</organism>
<dbReference type="Gene3D" id="1.10.30.50">
    <property type="match status" value="1"/>
</dbReference>
<dbReference type="SMART" id="SM00507">
    <property type="entry name" value="HNHc"/>
    <property type="match status" value="1"/>
</dbReference>
<dbReference type="CDD" id="cd00085">
    <property type="entry name" value="HNHc"/>
    <property type="match status" value="1"/>
</dbReference>
<keyword evidence="2" id="KW-0934">Plastid</keyword>
<accession>A0A2U8GLA7</accession>
<dbReference type="RefSeq" id="YP_009492217.1">
    <property type="nucleotide sequence ID" value="NC_037922.1"/>
</dbReference>
<keyword evidence="2" id="KW-0150">Chloroplast</keyword>
<dbReference type="GO" id="GO:0004519">
    <property type="term" value="F:endonuclease activity"/>
    <property type="evidence" value="ECO:0007669"/>
    <property type="project" value="InterPro"/>
</dbReference>
<protein>
    <recommendedName>
        <fullName evidence="1">HNH nuclease domain-containing protein</fullName>
    </recommendedName>
</protein>
<feature type="domain" description="HNH nuclease" evidence="1">
    <location>
        <begin position="48"/>
        <end position="103"/>
    </location>
</feature>
<dbReference type="GeneID" id="36951905"/>
<dbReference type="InterPro" id="IPR002711">
    <property type="entry name" value="HNH"/>
</dbReference>
<dbReference type="AlphaFoldDB" id="A0A2U8GLA7"/>
<reference evidence="2" key="1">
    <citation type="journal article" date="2018" name="Am. J. Bot.">
        <title>Organellar phylogenomics inform systematics in the green algal family Hydrodictyaceae (Chlorophyceae) and provide clues to the complex evolutionary history of plastid genomes in the green algal tree of life.</title>
        <authorList>
            <person name="McManus H.A."/>
            <person name="Fucikova K."/>
            <person name="Lewis P.O."/>
            <person name="Lewis L.A."/>
            <person name="Karol K.G."/>
        </authorList>
    </citation>
    <scope>NUCLEOTIDE SEQUENCE</scope>
</reference>
<dbReference type="GO" id="GO:0003676">
    <property type="term" value="F:nucleic acid binding"/>
    <property type="evidence" value="ECO:0007669"/>
    <property type="project" value="InterPro"/>
</dbReference>
<evidence type="ECO:0000259" key="1">
    <source>
        <dbReference type="SMART" id="SM00507"/>
    </source>
</evidence>
<geneLocation type="chloroplast" evidence="2"/>